<feature type="non-terminal residue" evidence="3">
    <location>
        <position position="1"/>
    </location>
</feature>
<organism evidence="3 4">
    <name type="scientific">Pristionchus entomophagus</name>
    <dbReference type="NCBI Taxonomy" id="358040"/>
    <lineage>
        <taxon>Eukaryota</taxon>
        <taxon>Metazoa</taxon>
        <taxon>Ecdysozoa</taxon>
        <taxon>Nematoda</taxon>
        <taxon>Chromadorea</taxon>
        <taxon>Rhabditida</taxon>
        <taxon>Rhabditina</taxon>
        <taxon>Diplogasteromorpha</taxon>
        <taxon>Diplogasteroidea</taxon>
        <taxon>Neodiplogasteridae</taxon>
        <taxon>Pristionchus</taxon>
    </lineage>
</organism>
<dbReference type="AlphaFoldDB" id="A0AAV5SLC5"/>
<gene>
    <name evidence="2" type="ORF">PENTCL1PPCAC_3646</name>
    <name evidence="3" type="ORF">PENTCL1PPCAC_3653</name>
</gene>
<evidence type="ECO:0000313" key="2">
    <source>
        <dbReference type="EMBL" id="GMS81471.1"/>
    </source>
</evidence>
<comment type="caution">
    <text evidence="3">The sequence shown here is derived from an EMBL/GenBank/DDBJ whole genome shotgun (WGS) entry which is preliminary data.</text>
</comment>
<dbReference type="EMBL" id="BTSX01000001">
    <property type="protein sequence ID" value="GMS81471.1"/>
    <property type="molecule type" value="Genomic_DNA"/>
</dbReference>
<proteinExistence type="predicted"/>
<dbReference type="Proteomes" id="UP001432027">
    <property type="component" value="Unassembled WGS sequence"/>
</dbReference>
<accession>A0AAV5SLC5</accession>
<keyword evidence="4" id="KW-1185">Reference proteome</keyword>
<evidence type="ECO:0000313" key="4">
    <source>
        <dbReference type="Proteomes" id="UP001432027"/>
    </source>
</evidence>
<sequence>SPLTDFGEISSGESDGALGEEGQIDVSGDGRLSEIGSATGLHAELEILLGVLNGVLDELLELPLDVLETSDVSPGDVGSLDDRLTESRGSRLAEGELQRINKTQINRICFTLKFSIVTESELRTSASIVSSSRSINSIFSLIC</sequence>
<evidence type="ECO:0000256" key="1">
    <source>
        <dbReference type="SAM" id="MobiDB-lite"/>
    </source>
</evidence>
<dbReference type="EMBL" id="BTSX01000001">
    <property type="protein sequence ID" value="GMS81478.1"/>
    <property type="molecule type" value="Genomic_DNA"/>
</dbReference>
<name>A0AAV5SLC5_9BILA</name>
<reference evidence="3" key="1">
    <citation type="submission" date="2023-10" db="EMBL/GenBank/DDBJ databases">
        <title>Genome assembly of Pristionchus species.</title>
        <authorList>
            <person name="Yoshida K."/>
            <person name="Sommer R.J."/>
        </authorList>
    </citation>
    <scope>NUCLEOTIDE SEQUENCE</scope>
    <source>
        <strain evidence="3">RS0144</strain>
    </source>
</reference>
<evidence type="ECO:0000313" key="3">
    <source>
        <dbReference type="EMBL" id="GMS81478.1"/>
    </source>
</evidence>
<protein>
    <submittedName>
        <fullName evidence="3">Uncharacterized protein</fullName>
    </submittedName>
</protein>
<feature type="region of interest" description="Disordered" evidence="1">
    <location>
        <begin position="1"/>
        <end position="25"/>
    </location>
</feature>